<keyword evidence="2" id="KW-1185">Reference proteome</keyword>
<reference evidence="1" key="2">
    <citation type="submission" date="2022-06" db="UniProtKB">
        <authorList>
            <consortium name="EnsemblMetazoa"/>
        </authorList>
    </citation>
    <scope>IDENTIFICATION</scope>
    <source>
        <strain evidence="1">DF5081</strain>
    </source>
</reference>
<evidence type="ECO:0000313" key="2">
    <source>
        <dbReference type="Proteomes" id="UP000005237"/>
    </source>
</evidence>
<evidence type="ECO:0000313" key="1">
    <source>
        <dbReference type="EnsemblMetazoa" id="CJA33806.1"/>
    </source>
</evidence>
<reference evidence="2" key="1">
    <citation type="submission" date="2010-08" db="EMBL/GenBank/DDBJ databases">
        <authorList>
            <consortium name="Caenorhabditis japonica Sequencing Consortium"/>
            <person name="Wilson R.K."/>
        </authorList>
    </citation>
    <scope>NUCLEOTIDE SEQUENCE [LARGE SCALE GENOMIC DNA]</scope>
    <source>
        <strain evidence="2">DF5081</strain>
    </source>
</reference>
<dbReference type="AlphaFoldDB" id="A0A8R1ED92"/>
<protein>
    <submittedName>
        <fullName evidence="1">Reverse transcriptase domain-containing protein</fullName>
    </submittedName>
</protein>
<proteinExistence type="predicted"/>
<dbReference type="Proteomes" id="UP000005237">
    <property type="component" value="Unassembled WGS sequence"/>
</dbReference>
<sequence length="208" mass="22829">MSDIDEKNHSTTTAITEATNCIVGGLNMEKPANRTIMTCLDMKAAFDTISVAKLLCLAPTERRSATEGRAITKPLQFLRDVPTIPDTRIITYADDMTLLVQDPLLKKADKKSQDALDSLQRWFKDKQLDISADKSTVTIFTADTKEFKYDPGLKWEGSMVSILVPSIDQPAEAAIVKRTHSNISLSSKEPKCATPSSANAPLVLVNDD</sequence>
<name>A0A8R1ED92_CAEJA</name>
<organism evidence="1 2">
    <name type="scientific">Caenorhabditis japonica</name>
    <dbReference type="NCBI Taxonomy" id="281687"/>
    <lineage>
        <taxon>Eukaryota</taxon>
        <taxon>Metazoa</taxon>
        <taxon>Ecdysozoa</taxon>
        <taxon>Nematoda</taxon>
        <taxon>Chromadorea</taxon>
        <taxon>Rhabditida</taxon>
        <taxon>Rhabditina</taxon>
        <taxon>Rhabditomorpha</taxon>
        <taxon>Rhabditoidea</taxon>
        <taxon>Rhabditidae</taxon>
        <taxon>Peloderinae</taxon>
        <taxon>Caenorhabditis</taxon>
    </lineage>
</organism>
<dbReference type="EnsemblMetazoa" id="CJA33806.1">
    <property type="protein sequence ID" value="CJA33806.1"/>
    <property type="gene ID" value="WBGene00209653"/>
</dbReference>
<accession>A0A8R1ED92</accession>